<evidence type="ECO:0000256" key="6">
    <source>
        <dbReference type="SAM" id="Phobius"/>
    </source>
</evidence>
<proteinExistence type="inferred from homology"/>
<feature type="transmembrane region" description="Helical" evidence="6">
    <location>
        <begin position="189"/>
        <end position="210"/>
    </location>
</feature>
<keyword evidence="9" id="KW-1185">Reference proteome</keyword>
<gene>
    <name evidence="8" type="ORF">P280DRAFT_466225</name>
</gene>
<organism evidence="8 9">
    <name type="scientific">Massarina eburnea CBS 473.64</name>
    <dbReference type="NCBI Taxonomy" id="1395130"/>
    <lineage>
        <taxon>Eukaryota</taxon>
        <taxon>Fungi</taxon>
        <taxon>Dikarya</taxon>
        <taxon>Ascomycota</taxon>
        <taxon>Pezizomycotina</taxon>
        <taxon>Dothideomycetes</taxon>
        <taxon>Pleosporomycetidae</taxon>
        <taxon>Pleosporales</taxon>
        <taxon>Massarineae</taxon>
        <taxon>Massarinaceae</taxon>
        <taxon>Massarina</taxon>
    </lineage>
</organism>
<keyword evidence="3 6" id="KW-1133">Transmembrane helix</keyword>
<name>A0A6A6SAW5_9PLEO</name>
<evidence type="ECO:0000313" key="9">
    <source>
        <dbReference type="Proteomes" id="UP000799753"/>
    </source>
</evidence>
<evidence type="ECO:0000256" key="4">
    <source>
        <dbReference type="ARBA" id="ARBA00023136"/>
    </source>
</evidence>
<dbReference type="Proteomes" id="UP000799753">
    <property type="component" value="Unassembled WGS sequence"/>
</dbReference>
<keyword evidence="2 6" id="KW-0812">Transmembrane</keyword>
<evidence type="ECO:0000256" key="3">
    <source>
        <dbReference type="ARBA" id="ARBA00022989"/>
    </source>
</evidence>
<dbReference type="PANTHER" id="PTHR33048">
    <property type="entry name" value="PTH11-LIKE INTEGRAL MEMBRANE PROTEIN (AFU_ORTHOLOGUE AFUA_5G11245)"/>
    <property type="match status" value="1"/>
</dbReference>
<protein>
    <recommendedName>
        <fullName evidence="7">Rhodopsin domain-containing protein</fullName>
    </recommendedName>
</protein>
<dbReference type="PANTHER" id="PTHR33048:SF47">
    <property type="entry name" value="INTEGRAL MEMBRANE PROTEIN-RELATED"/>
    <property type="match status" value="1"/>
</dbReference>
<feature type="transmembrane region" description="Helical" evidence="6">
    <location>
        <begin position="222"/>
        <end position="241"/>
    </location>
</feature>
<evidence type="ECO:0000256" key="5">
    <source>
        <dbReference type="ARBA" id="ARBA00038359"/>
    </source>
</evidence>
<feature type="transmembrane region" description="Helical" evidence="6">
    <location>
        <begin position="59"/>
        <end position="83"/>
    </location>
</feature>
<evidence type="ECO:0000256" key="2">
    <source>
        <dbReference type="ARBA" id="ARBA00022692"/>
    </source>
</evidence>
<dbReference type="OrthoDB" id="5417844at2759"/>
<dbReference type="GO" id="GO:0016020">
    <property type="term" value="C:membrane"/>
    <property type="evidence" value="ECO:0007669"/>
    <property type="project" value="UniProtKB-SubCell"/>
</dbReference>
<keyword evidence="4 6" id="KW-0472">Membrane</keyword>
<feature type="transmembrane region" description="Helical" evidence="6">
    <location>
        <begin position="20"/>
        <end position="38"/>
    </location>
</feature>
<feature type="transmembrane region" description="Helical" evidence="6">
    <location>
        <begin position="261"/>
        <end position="281"/>
    </location>
</feature>
<evidence type="ECO:0000259" key="7">
    <source>
        <dbReference type="Pfam" id="PF20684"/>
    </source>
</evidence>
<comment type="similarity">
    <text evidence="5">Belongs to the SAT4 family.</text>
</comment>
<feature type="transmembrane region" description="Helical" evidence="6">
    <location>
        <begin position="142"/>
        <end position="169"/>
    </location>
</feature>
<evidence type="ECO:0000256" key="1">
    <source>
        <dbReference type="ARBA" id="ARBA00004141"/>
    </source>
</evidence>
<feature type="transmembrane region" description="Helical" evidence="6">
    <location>
        <begin position="103"/>
        <end position="130"/>
    </location>
</feature>
<evidence type="ECO:0000313" key="8">
    <source>
        <dbReference type="EMBL" id="KAF2644976.1"/>
    </source>
</evidence>
<accession>A0A6A6SAW5</accession>
<dbReference type="Pfam" id="PF20684">
    <property type="entry name" value="Fung_rhodopsin"/>
    <property type="match status" value="1"/>
</dbReference>
<dbReference type="InterPro" id="IPR052337">
    <property type="entry name" value="SAT4-like"/>
</dbReference>
<dbReference type="EMBL" id="MU006778">
    <property type="protein sequence ID" value="KAF2644976.1"/>
    <property type="molecule type" value="Genomic_DNA"/>
</dbReference>
<dbReference type="AlphaFoldDB" id="A0A6A6SAW5"/>
<feature type="domain" description="Rhodopsin" evidence="7">
    <location>
        <begin position="41"/>
        <end position="284"/>
    </location>
</feature>
<comment type="subcellular location">
    <subcellularLocation>
        <location evidence="1">Membrane</location>
        <topology evidence="1">Multi-pass membrane protein</topology>
    </subcellularLocation>
</comment>
<sequence>MSMPTPPTPFPDDEPYNNFRARHLGALCSTFAVAMIVVPTKLWCRWKIGGWGSMGLDELLTFISLATGFAMNMFDFINVLPLLGKRLFYVVQSPDDLADLQQFLLYLYVANVVYAFCIGSMKLSIVAFYWKLFAVGRKSKMALFFMGGFIIVWALAMAFVGMFGCSPIRGAWRLGSIGTAKCLDTKKVYIGYAVPNVVTGVMLIAMPMPYVWRLHAPLAQRLFLAGMFALGTFVSVISIIRLTILVRSRGVSDITYDFRDIYLWSIVEVNVGLICVGLPCLRPMGRILGLNRLFSFSGAGRPSDLGLDPYRGLSKEKSRHKKPINPFSTLASGIRGMQDDEFEMMRQDTECNGEDWHGITTTAVAAHDMDKASDGSGTFRGNGTLSPGTINVQREVHVTITQSEER</sequence>
<dbReference type="InterPro" id="IPR049326">
    <property type="entry name" value="Rhodopsin_dom_fungi"/>
</dbReference>
<reference evidence="8" key="1">
    <citation type="journal article" date="2020" name="Stud. Mycol.">
        <title>101 Dothideomycetes genomes: a test case for predicting lifestyles and emergence of pathogens.</title>
        <authorList>
            <person name="Haridas S."/>
            <person name="Albert R."/>
            <person name="Binder M."/>
            <person name="Bloem J."/>
            <person name="Labutti K."/>
            <person name="Salamov A."/>
            <person name="Andreopoulos B."/>
            <person name="Baker S."/>
            <person name="Barry K."/>
            <person name="Bills G."/>
            <person name="Bluhm B."/>
            <person name="Cannon C."/>
            <person name="Castanera R."/>
            <person name="Culley D."/>
            <person name="Daum C."/>
            <person name="Ezra D."/>
            <person name="Gonzalez J."/>
            <person name="Henrissat B."/>
            <person name="Kuo A."/>
            <person name="Liang C."/>
            <person name="Lipzen A."/>
            <person name="Lutzoni F."/>
            <person name="Magnuson J."/>
            <person name="Mondo S."/>
            <person name="Nolan M."/>
            <person name="Ohm R."/>
            <person name="Pangilinan J."/>
            <person name="Park H.-J."/>
            <person name="Ramirez L."/>
            <person name="Alfaro M."/>
            <person name="Sun H."/>
            <person name="Tritt A."/>
            <person name="Yoshinaga Y."/>
            <person name="Zwiers L.-H."/>
            <person name="Turgeon B."/>
            <person name="Goodwin S."/>
            <person name="Spatafora J."/>
            <person name="Crous P."/>
            <person name="Grigoriev I."/>
        </authorList>
    </citation>
    <scope>NUCLEOTIDE SEQUENCE</scope>
    <source>
        <strain evidence="8">CBS 473.64</strain>
    </source>
</reference>